<dbReference type="InterPro" id="IPR045562">
    <property type="entry name" value="RecG_dom3_C"/>
</dbReference>
<dbReference type="Pfam" id="PF17191">
    <property type="entry name" value="RecG_wedge"/>
    <property type="match status" value="1"/>
</dbReference>
<evidence type="ECO:0000256" key="12">
    <source>
        <dbReference type="ARBA" id="ARBA00034617"/>
    </source>
</evidence>
<protein>
    <recommendedName>
        <fullName evidence="2">ATP-dependent DNA helicase RecG</fullName>
        <ecNumber evidence="13">5.6.2.4</ecNumber>
    </recommendedName>
    <alternativeName>
        <fullName evidence="15">DNA branch migration protein RecG</fullName>
    </alternativeName>
    <alternativeName>
        <fullName evidence="16">Probable DNA 3'-5' helicase RecG</fullName>
    </alternativeName>
</protein>
<keyword evidence="9" id="KW-0233">DNA recombination</keyword>
<dbReference type="InterPro" id="IPR011545">
    <property type="entry name" value="DEAD/DEAH_box_helicase_dom"/>
</dbReference>
<dbReference type="SMART" id="SM00490">
    <property type="entry name" value="HELICc"/>
    <property type="match status" value="1"/>
</dbReference>
<evidence type="ECO:0000256" key="11">
    <source>
        <dbReference type="ARBA" id="ARBA00023235"/>
    </source>
</evidence>
<dbReference type="PANTHER" id="PTHR47964:SF1">
    <property type="entry name" value="ATP-DEPENDENT DNA HELICASE HOMOLOG RECG, CHLOROPLASTIC"/>
    <property type="match status" value="1"/>
</dbReference>
<evidence type="ECO:0000256" key="4">
    <source>
        <dbReference type="ARBA" id="ARBA00022763"/>
    </source>
</evidence>
<keyword evidence="7" id="KW-0067">ATP-binding</keyword>
<feature type="domain" description="Helicase C-terminal" evidence="18">
    <location>
        <begin position="487"/>
        <end position="644"/>
    </location>
</feature>
<dbReference type="GO" id="GO:0016787">
    <property type="term" value="F:hydrolase activity"/>
    <property type="evidence" value="ECO:0007669"/>
    <property type="project" value="UniProtKB-KW"/>
</dbReference>
<evidence type="ECO:0000256" key="7">
    <source>
        <dbReference type="ARBA" id="ARBA00022840"/>
    </source>
</evidence>
<dbReference type="SMART" id="SM00487">
    <property type="entry name" value="DEXDc"/>
    <property type="match status" value="1"/>
</dbReference>
<dbReference type="GO" id="GO:0006281">
    <property type="term" value="P:DNA repair"/>
    <property type="evidence" value="ECO:0007669"/>
    <property type="project" value="UniProtKB-KW"/>
</dbReference>
<evidence type="ECO:0000256" key="14">
    <source>
        <dbReference type="ARBA" id="ARBA00048988"/>
    </source>
</evidence>
<comment type="catalytic activity">
    <reaction evidence="12">
        <text>Couples ATP hydrolysis with the unwinding of duplex DNA by translocating in the 3'-5' direction.</text>
        <dbReference type="EC" id="5.6.2.4"/>
    </reaction>
</comment>
<evidence type="ECO:0000256" key="2">
    <source>
        <dbReference type="ARBA" id="ARBA00017846"/>
    </source>
</evidence>
<dbReference type="AlphaFoldDB" id="A0A6J7F8R0"/>
<keyword evidence="6" id="KW-0347">Helicase</keyword>
<reference evidence="19" key="1">
    <citation type="submission" date="2020-05" db="EMBL/GenBank/DDBJ databases">
        <authorList>
            <person name="Chiriac C."/>
            <person name="Salcher M."/>
            <person name="Ghai R."/>
            <person name="Kavagutti S V."/>
        </authorList>
    </citation>
    <scope>NUCLEOTIDE SEQUENCE</scope>
</reference>
<dbReference type="Gene3D" id="3.40.50.300">
    <property type="entry name" value="P-loop containing nucleotide triphosphate hydrolases"/>
    <property type="match status" value="2"/>
</dbReference>
<dbReference type="NCBIfam" id="NF008165">
    <property type="entry name" value="PRK10917.1-3"/>
    <property type="match status" value="1"/>
</dbReference>
<accession>A0A6J7F8R0</accession>
<dbReference type="InterPro" id="IPR027417">
    <property type="entry name" value="P-loop_NTPase"/>
</dbReference>
<comment type="catalytic activity">
    <reaction evidence="14">
        <text>ATP + H2O = ADP + phosphate + H(+)</text>
        <dbReference type="Rhea" id="RHEA:13065"/>
        <dbReference type="ChEBI" id="CHEBI:15377"/>
        <dbReference type="ChEBI" id="CHEBI:15378"/>
        <dbReference type="ChEBI" id="CHEBI:30616"/>
        <dbReference type="ChEBI" id="CHEBI:43474"/>
        <dbReference type="ChEBI" id="CHEBI:456216"/>
        <dbReference type="EC" id="5.6.2.4"/>
    </reaction>
</comment>
<dbReference type="NCBIfam" id="TIGR00643">
    <property type="entry name" value="recG"/>
    <property type="match status" value="1"/>
</dbReference>
<evidence type="ECO:0000256" key="16">
    <source>
        <dbReference type="ARBA" id="ARBA00049819"/>
    </source>
</evidence>
<evidence type="ECO:0000256" key="5">
    <source>
        <dbReference type="ARBA" id="ARBA00022801"/>
    </source>
</evidence>
<dbReference type="Pfam" id="PF19833">
    <property type="entry name" value="RecG_dom3_C"/>
    <property type="match status" value="1"/>
</dbReference>
<evidence type="ECO:0000256" key="6">
    <source>
        <dbReference type="ARBA" id="ARBA00022806"/>
    </source>
</evidence>
<dbReference type="PROSITE" id="PS51194">
    <property type="entry name" value="HELICASE_CTER"/>
    <property type="match status" value="1"/>
</dbReference>
<evidence type="ECO:0000313" key="19">
    <source>
        <dbReference type="EMBL" id="CAB4890238.1"/>
    </source>
</evidence>
<dbReference type="PROSITE" id="PS51192">
    <property type="entry name" value="HELICASE_ATP_BIND_1"/>
    <property type="match status" value="1"/>
</dbReference>
<dbReference type="InterPro" id="IPR047112">
    <property type="entry name" value="RecG/Mfd"/>
</dbReference>
<dbReference type="Pfam" id="PF00270">
    <property type="entry name" value="DEAD"/>
    <property type="match status" value="1"/>
</dbReference>
<gene>
    <name evidence="19" type="ORF">UFOPK3376_02768</name>
</gene>
<evidence type="ECO:0000259" key="18">
    <source>
        <dbReference type="PROSITE" id="PS51194"/>
    </source>
</evidence>
<keyword evidence="5" id="KW-0378">Hydrolase</keyword>
<keyword evidence="8" id="KW-0238">DNA-binding</keyword>
<dbReference type="CDD" id="cd17992">
    <property type="entry name" value="DEXHc_RecG"/>
    <property type="match status" value="1"/>
</dbReference>
<dbReference type="Pfam" id="PF00271">
    <property type="entry name" value="Helicase_C"/>
    <property type="match status" value="1"/>
</dbReference>
<dbReference type="InterPro" id="IPR014001">
    <property type="entry name" value="Helicase_ATP-bd"/>
</dbReference>
<dbReference type="InterPro" id="IPR033454">
    <property type="entry name" value="RecG_wedge"/>
</dbReference>
<evidence type="ECO:0000256" key="10">
    <source>
        <dbReference type="ARBA" id="ARBA00023204"/>
    </source>
</evidence>
<organism evidence="19">
    <name type="scientific">freshwater metagenome</name>
    <dbReference type="NCBI Taxonomy" id="449393"/>
    <lineage>
        <taxon>unclassified sequences</taxon>
        <taxon>metagenomes</taxon>
        <taxon>ecological metagenomes</taxon>
    </lineage>
</organism>
<dbReference type="InterPro" id="IPR012340">
    <property type="entry name" value="NA-bd_OB-fold"/>
</dbReference>
<dbReference type="SUPFAM" id="SSF52540">
    <property type="entry name" value="P-loop containing nucleoside triphosphate hydrolases"/>
    <property type="match status" value="2"/>
</dbReference>
<dbReference type="GO" id="GO:0005524">
    <property type="term" value="F:ATP binding"/>
    <property type="evidence" value="ECO:0007669"/>
    <property type="project" value="UniProtKB-KW"/>
</dbReference>
<keyword evidence="11" id="KW-0413">Isomerase</keyword>
<evidence type="ECO:0000256" key="13">
    <source>
        <dbReference type="ARBA" id="ARBA00034808"/>
    </source>
</evidence>
<dbReference type="GO" id="GO:0006310">
    <property type="term" value="P:DNA recombination"/>
    <property type="evidence" value="ECO:0007669"/>
    <property type="project" value="UniProtKB-KW"/>
</dbReference>
<evidence type="ECO:0000256" key="1">
    <source>
        <dbReference type="ARBA" id="ARBA00007504"/>
    </source>
</evidence>
<dbReference type="Gene3D" id="2.40.50.140">
    <property type="entry name" value="Nucleic acid-binding proteins"/>
    <property type="match status" value="1"/>
</dbReference>
<sequence>MTEAVAGPITLRELQDIPVERLKGVGDKKQAALKEVGVSSVLDLLTTYPRRFVDRTDEARISDLVPGQEALVLVTVRSVTKRTMRNRRTMVEAKVGDGSGSMHVVFFNQPWRERQLREGLQVALFGKAELFRGGQQMTNPIVDLIGDRTGKIVPIYPQSEKAQLSTWEIAGWVENALERCALRGFEDPVPFEVRRELGLIDRGRAMRQIHMPQTMGEKEQARRRLAFDELLRVQMVLVMRKRAFEREQRGIRHDMSGDLVRRFHAALPYPLTGAQSRAIAEIESDLAGPHPMHRLLQGDVGAGKTVVAVSALLCAVQGGHQGALMAPTEVLAEQHAAGIRQLLDGLRVPADNLFGERQLNVALLTNRVTGQERRDVMAGLADGTVDIAIGTHALIQEGVAFHSLGVVVVDEQHRFGVEQRAALRTKGSNDAVPDVLVMTATPIPRTAAMTVYGDLDVSVLDEMPPGRTPIVTHWANGPLMELAAWGDVRTAVAAGQQAYVVCPLIDESEKLEVASAQETFERLVHQDLKGLRIGLLHGRLPSADKEQVMGAFRRRELDVLVATTVIEVGVDVPNATVMVILDADRFGIAQLHQLRGRVGRGQAASLCWLVTAQLEGTSPRVEALVGSTDGFELAEIDLELRGEGTLMNTMQKGRSDLRIASLRRDRELVALARSVAFGIVDADPMLVRNQPLLDELGLLLSAQDEEFLFKS</sequence>
<dbReference type="PANTHER" id="PTHR47964">
    <property type="entry name" value="ATP-DEPENDENT DNA HELICASE HOMOLOG RECG, CHLOROPLASTIC"/>
    <property type="match status" value="1"/>
</dbReference>
<evidence type="ECO:0000256" key="15">
    <source>
        <dbReference type="ARBA" id="ARBA00049803"/>
    </source>
</evidence>
<dbReference type="NCBIfam" id="NF008168">
    <property type="entry name" value="PRK10917.2-2"/>
    <property type="match status" value="1"/>
</dbReference>
<evidence type="ECO:0000256" key="3">
    <source>
        <dbReference type="ARBA" id="ARBA00022741"/>
    </source>
</evidence>
<comment type="similarity">
    <text evidence="1">Belongs to the helicase family. RecG subfamily.</text>
</comment>
<evidence type="ECO:0000256" key="9">
    <source>
        <dbReference type="ARBA" id="ARBA00023172"/>
    </source>
</evidence>
<keyword evidence="3" id="KW-0547">Nucleotide-binding</keyword>
<dbReference type="EC" id="5.6.2.4" evidence="13"/>
<dbReference type="SUPFAM" id="SSF50249">
    <property type="entry name" value="Nucleic acid-binding proteins"/>
    <property type="match status" value="1"/>
</dbReference>
<evidence type="ECO:0000256" key="8">
    <source>
        <dbReference type="ARBA" id="ARBA00023125"/>
    </source>
</evidence>
<feature type="domain" description="Helicase ATP-binding" evidence="17">
    <location>
        <begin position="285"/>
        <end position="460"/>
    </location>
</feature>
<name>A0A6J7F8R0_9ZZZZ</name>
<dbReference type="CDD" id="cd04488">
    <property type="entry name" value="RecG_wedge_OBF"/>
    <property type="match status" value="1"/>
</dbReference>
<keyword evidence="4" id="KW-0227">DNA damage</keyword>
<proteinExistence type="inferred from homology"/>
<dbReference type="GO" id="GO:0043138">
    <property type="term" value="F:3'-5' DNA helicase activity"/>
    <property type="evidence" value="ECO:0007669"/>
    <property type="project" value="UniProtKB-EC"/>
</dbReference>
<dbReference type="InterPro" id="IPR004609">
    <property type="entry name" value="ATP-dep_DNA_helicase_RecG"/>
</dbReference>
<keyword evidence="10" id="KW-0234">DNA repair</keyword>
<dbReference type="InterPro" id="IPR001650">
    <property type="entry name" value="Helicase_C-like"/>
</dbReference>
<dbReference type="EMBL" id="CAFBLP010000103">
    <property type="protein sequence ID" value="CAB4890238.1"/>
    <property type="molecule type" value="Genomic_DNA"/>
</dbReference>
<dbReference type="GO" id="GO:0003677">
    <property type="term" value="F:DNA binding"/>
    <property type="evidence" value="ECO:0007669"/>
    <property type="project" value="UniProtKB-KW"/>
</dbReference>
<evidence type="ECO:0000259" key="17">
    <source>
        <dbReference type="PROSITE" id="PS51192"/>
    </source>
</evidence>